<protein>
    <recommendedName>
        <fullName evidence="6">PDZ domain-containing protein</fullName>
    </recommendedName>
</protein>
<feature type="compositionally biased region" description="Basic and acidic residues" evidence="5">
    <location>
        <begin position="342"/>
        <end position="369"/>
    </location>
</feature>
<dbReference type="SMART" id="SM00228">
    <property type="entry name" value="PDZ"/>
    <property type="match status" value="1"/>
</dbReference>
<feature type="region of interest" description="Disordered" evidence="5">
    <location>
        <begin position="449"/>
        <end position="512"/>
    </location>
</feature>
<name>A0A814V5E3_9BILA</name>
<gene>
    <name evidence="7" type="ORF">JXQ802_LOCUS23536</name>
</gene>
<keyword evidence="2" id="KW-0963">Cytoplasm</keyword>
<comment type="subcellular location">
    <subcellularLocation>
        <location evidence="1">Cytoplasm</location>
    </subcellularLocation>
</comment>
<proteinExistence type="inferred from homology"/>
<evidence type="ECO:0000256" key="4">
    <source>
        <dbReference type="ARBA" id="ARBA00038161"/>
    </source>
</evidence>
<evidence type="ECO:0000313" key="8">
    <source>
        <dbReference type="Proteomes" id="UP000663870"/>
    </source>
</evidence>
<feature type="region of interest" description="Disordered" evidence="5">
    <location>
        <begin position="797"/>
        <end position="825"/>
    </location>
</feature>
<dbReference type="GO" id="GO:0003779">
    <property type="term" value="F:actin binding"/>
    <property type="evidence" value="ECO:0007669"/>
    <property type="project" value="TreeGrafter"/>
</dbReference>
<dbReference type="SUPFAM" id="SSF50156">
    <property type="entry name" value="PDZ domain-like"/>
    <property type="match status" value="1"/>
</dbReference>
<dbReference type="InterPro" id="IPR051976">
    <property type="entry name" value="Synaptopodin_domain"/>
</dbReference>
<dbReference type="Pfam" id="PF00595">
    <property type="entry name" value="PDZ"/>
    <property type="match status" value="1"/>
</dbReference>
<dbReference type="InterPro" id="IPR036034">
    <property type="entry name" value="PDZ_sf"/>
</dbReference>
<dbReference type="GO" id="GO:0030018">
    <property type="term" value="C:Z disc"/>
    <property type="evidence" value="ECO:0007669"/>
    <property type="project" value="TreeGrafter"/>
</dbReference>
<reference evidence="7" key="1">
    <citation type="submission" date="2021-02" db="EMBL/GenBank/DDBJ databases">
        <authorList>
            <person name="Nowell W R."/>
        </authorList>
    </citation>
    <scope>NUCLEOTIDE SEQUENCE</scope>
</reference>
<evidence type="ECO:0000313" key="7">
    <source>
        <dbReference type="EMBL" id="CAF1184498.1"/>
    </source>
</evidence>
<evidence type="ECO:0000256" key="1">
    <source>
        <dbReference type="ARBA" id="ARBA00004496"/>
    </source>
</evidence>
<keyword evidence="3" id="KW-0597">Phosphoprotein</keyword>
<dbReference type="EMBL" id="CAJNOL010000742">
    <property type="protein sequence ID" value="CAF1184498.1"/>
    <property type="molecule type" value="Genomic_DNA"/>
</dbReference>
<dbReference type="GO" id="GO:0015629">
    <property type="term" value="C:actin cytoskeleton"/>
    <property type="evidence" value="ECO:0007669"/>
    <property type="project" value="TreeGrafter"/>
</dbReference>
<sequence>MLGDRKTVVLRGGAPWGFRLSGGNQTPIYIAKVRSRSKAAFGGLAAGDTIISINGIPSLQHTLREINDIIDTVRDQLIIEVQSTTNTRNFRLDSSSSIDTRENSPVRLIQRITPQPRQMDYHQYTSSRTTPTYPSNTNYFNNTNSINGEQYFLDSYGRSTPNPLPSIFRTATITTNSPSTPITTARVQQFSYRPSTSSNSTYDIPRNYNGTISSGYLSDTNDLRRSSISVRPMNGTTNNIRHTTNQQPYLTPSSSTIPTYNTKISTGTEQNYYSDSEYVTSGPRYYKITRQVNTNRRPSNVVLPIRSIISKAYDQYVPTEQPQVQQQQQIFDVYRYQQEQQRERQERERQERERQERERQERERQEHLQRKLYQQQQQQAPSTRFNSSPKITLPSQTTIDHEIGAELLKSPIANKKRYGDSSFFKTPFNTYPTIEEQKQMARKIASILEGGDPTQKGSTKFEKQRQRVEKYTIESDTTNYRPLRPLQTNDSLYSSKQQQQQKQQKQSYYNSSDIPDCIKHSLEEAQYINPLRYVGAPEEFKQIHMQEHVTHTNVPPQAAMSLVADLNQNRSKGAALFQKRKARSEKWIIDENNVKKQGYQATSNYIGPTTKPWGQRAPSCSDSEGPSFSPVRPTFNPSSSSILPEPTMSPTPPTQTVPRYGDFNAKPKGFNTWHSENLSPRGSIDARKPLNLNIEPSIREGIAESHTRSASQPWSPPNNSQSIFSPNQQQTTTINHFNYPSENLLSKWTNQDYSSRNQSKIQDQRQSQIPMTHDGIDNLRQRLMQPNQSYSYTGFNQRSSNNANPNIYPLSQQRSQYQQQNFTDL</sequence>
<dbReference type="GO" id="GO:0005634">
    <property type="term" value="C:nucleus"/>
    <property type="evidence" value="ECO:0007669"/>
    <property type="project" value="TreeGrafter"/>
</dbReference>
<dbReference type="PANTHER" id="PTHR24217">
    <property type="entry name" value="PUTATIVE-RELATED"/>
    <property type="match status" value="1"/>
</dbReference>
<organism evidence="7 8">
    <name type="scientific">Rotaria sordida</name>
    <dbReference type="NCBI Taxonomy" id="392033"/>
    <lineage>
        <taxon>Eukaryota</taxon>
        <taxon>Metazoa</taxon>
        <taxon>Spiralia</taxon>
        <taxon>Gnathifera</taxon>
        <taxon>Rotifera</taxon>
        <taxon>Eurotatoria</taxon>
        <taxon>Bdelloidea</taxon>
        <taxon>Philodinida</taxon>
        <taxon>Philodinidae</taxon>
        <taxon>Rotaria</taxon>
    </lineage>
</organism>
<dbReference type="Gene3D" id="2.30.42.10">
    <property type="match status" value="1"/>
</dbReference>
<feature type="domain" description="PDZ" evidence="6">
    <location>
        <begin position="13"/>
        <end position="85"/>
    </location>
</feature>
<evidence type="ECO:0000256" key="3">
    <source>
        <dbReference type="ARBA" id="ARBA00022553"/>
    </source>
</evidence>
<keyword evidence="8" id="KW-1185">Reference proteome</keyword>
<dbReference type="PANTHER" id="PTHR24217:SF0">
    <property type="entry name" value="PDZ DOMAIN-CONTAINING PROTEIN"/>
    <property type="match status" value="1"/>
</dbReference>
<feature type="compositionally biased region" description="Polar residues" evidence="5">
    <location>
        <begin position="380"/>
        <end position="396"/>
    </location>
</feature>
<feature type="compositionally biased region" description="Low complexity" evidence="5">
    <location>
        <begin position="709"/>
        <end position="722"/>
    </location>
</feature>
<feature type="region of interest" description="Disordered" evidence="5">
    <location>
        <begin position="703"/>
        <end position="728"/>
    </location>
</feature>
<feature type="compositionally biased region" description="Low complexity" evidence="5">
    <location>
        <begin position="811"/>
        <end position="825"/>
    </location>
</feature>
<feature type="compositionally biased region" description="Low complexity" evidence="5">
    <location>
        <begin position="493"/>
        <end position="509"/>
    </location>
</feature>
<evidence type="ECO:0000259" key="6">
    <source>
        <dbReference type="PROSITE" id="PS50106"/>
    </source>
</evidence>
<comment type="similarity">
    <text evidence="4">Belongs to the synaptopodin family.</text>
</comment>
<dbReference type="GO" id="GO:0032233">
    <property type="term" value="P:positive regulation of actin filament bundle assembly"/>
    <property type="evidence" value="ECO:0007669"/>
    <property type="project" value="TreeGrafter"/>
</dbReference>
<dbReference type="Proteomes" id="UP000663870">
    <property type="component" value="Unassembled WGS sequence"/>
</dbReference>
<feature type="compositionally biased region" description="Polar residues" evidence="5">
    <location>
        <begin position="474"/>
        <end position="492"/>
    </location>
</feature>
<dbReference type="AlphaFoldDB" id="A0A814V5E3"/>
<dbReference type="PROSITE" id="PS50106">
    <property type="entry name" value="PDZ"/>
    <property type="match status" value="1"/>
</dbReference>
<feature type="compositionally biased region" description="Basic and acidic residues" evidence="5">
    <location>
        <begin position="459"/>
        <end position="473"/>
    </location>
</feature>
<evidence type="ECO:0000256" key="5">
    <source>
        <dbReference type="SAM" id="MobiDB-lite"/>
    </source>
</evidence>
<accession>A0A814V5E3</accession>
<feature type="region of interest" description="Disordered" evidence="5">
    <location>
        <begin position="342"/>
        <end position="396"/>
    </location>
</feature>
<dbReference type="InterPro" id="IPR001478">
    <property type="entry name" value="PDZ"/>
</dbReference>
<feature type="region of interest" description="Disordered" evidence="5">
    <location>
        <begin position="602"/>
        <end position="653"/>
    </location>
</feature>
<comment type="caution">
    <text evidence="7">The sequence shown here is derived from an EMBL/GenBank/DDBJ whole genome shotgun (WGS) entry which is preliminary data.</text>
</comment>
<evidence type="ECO:0000256" key="2">
    <source>
        <dbReference type="ARBA" id="ARBA00022490"/>
    </source>
</evidence>